<protein>
    <recommendedName>
        <fullName evidence="3">FAD-binding domain-containing protein</fullName>
    </recommendedName>
</protein>
<dbReference type="RefSeq" id="WP_195078495.1">
    <property type="nucleotide sequence ID" value="NZ_JAYESH010000005.1"/>
</dbReference>
<accession>A0ABU6ASP9</accession>
<dbReference type="Gene3D" id="3.30.9.10">
    <property type="entry name" value="D-Amino Acid Oxidase, subunit A, domain 2"/>
    <property type="match status" value="1"/>
</dbReference>
<gene>
    <name evidence="1" type="ORF">U3653_10810</name>
</gene>
<dbReference type="PANTHER" id="PTHR46865">
    <property type="entry name" value="OXIDOREDUCTASE-RELATED"/>
    <property type="match status" value="1"/>
</dbReference>
<evidence type="ECO:0000313" key="1">
    <source>
        <dbReference type="EMBL" id="MEB3510510.1"/>
    </source>
</evidence>
<proteinExistence type="predicted"/>
<organism evidence="1 2">
    <name type="scientific">Nocardia implantans</name>
    <dbReference type="NCBI Taxonomy" id="3108168"/>
    <lineage>
        <taxon>Bacteria</taxon>
        <taxon>Bacillati</taxon>
        <taxon>Actinomycetota</taxon>
        <taxon>Actinomycetes</taxon>
        <taxon>Mycobacteriales</taxon>
        <taxon>Nocardiaceae</taxon>
        <taxon>Nocardia</taxon>
    </lineage>
</organism>
<dbReference type="Gene3D" id="3.50.50.60">
    <property type="entry name" value="FAD/NAD(P)-binding domain"/>
    <property type="match status" value="1"/>
</dbReference>
<comment type="caution">
    <text evidence="1">The sequence shown here is derived from an EMBL/GenBank/DDBJ whole genome shotgun (WGS) entry which is preliminary data.</text>
</comment>
<dbReference type="InterPro" id="IPR036188">
    <property type="entry name" value="FAD/NAD-bd_sf"/>
</dbReference>
<dbReference type="SUPFAM" id="SSF51905">
    <property type="entry name" value="FAD/NAD(P)-binding domain"/>
    <property type="match status" value="1"/>
</dbReference>
<dbReference type="PANTHER" id="PTHR46865:SF2">
    <property type="entry name" value="MONOOXYGENASE"/>
    <property type="match status" value="1"/>
</dbReference>
<dbReference type="Proteomes" id="UP001348098">
    <property type="component" value="Unassembled WGS sequence"/>
</dbReference>
<reference evidence="1 2" key="1">
    <citation type="submission" date="2023-12" db="EMBL/GenBank/DDBJ databases">
        <title>novel species in genus Nocarida.</title>
        <authorList>
            <person name="Li Z."/>
        </authorList>
    </citation>
    <scope>NUCLEOTIDE SEQUENCE [LARGE SCALE GENOMIC DNA]</scope>
    <source>
        <strain evidence="1 2">CDC186</strain>
    </source>
</reference>
<sequence length="143" mass="15770">MAHEPRILISGASIAGPTLAYWLVRNGFHPTVVERSPALRAGGNGVDIRADAVRIAERMGVLPRLRERATDIRELTFVDAADRRVAGISTSTFNAEGDIEIMRGDLAQVLYEATADDVEYSFGDSIAAITQHPRRRRGDLRQR</sequence>
<evidence type="ECO:0000313" key="2">
    <source>
        <dbReference type="Proteomes" id="UP001348098"/>
    </source>
</evidence>
<dbReference type="EMBL" id="JAYKYQ010000004">
    <property type="protein sequence ID" value="MEB3510510.1"/>
    <property type="molecule type" value="Genomic_DNA"/>
</dbReference>
<keyword evidence="2" id="KW-1185">Reference proteome</keyword>
<evidence type="ECO:0008006" key="3">
    <source>
        <dbReference type="Google" id="ProtNLM"/>
    </source>
</evidence>
<name>A0ABU6ASP9_9NOCA</name>
<dbReference type="InterPro" id="IPR051704">
    <property type="entry name" value="FAD_aromatic-hydroxylase"/>
</dbReference>